<sequence length="242" mass="28034">MGISQSSRWIHGTIFNKKFQHKKFVTFAENKYEFKDGLNDPGQGNVLAFFELNQSYIFLNERSTCYSFVTIPDNSMVYLGQNKYWSSLLTCRNIKPIHQFPKLTSLKYLIKAVKEDPSNVRLVPPNLQFGQLEHFLEALVWNNPNALQYLSFQLQTNYVCQAAIDKDPFSIRYVKRRNFLLFSRAIKKNPASLLHIQSPTYNMCAFGTRLDPSLIDRIDVTQIVLTPEHPTIDLFLSALKID</sequence>
<gene>
    <name evidence="1" type="ORF">Hyperionvirus31_18</name>
</gene>
<proteinExistence type="predicted"/>
<dbReference type="EMBL" id="MK072413">
    <property type="protein sequence ID" value="AYV84628.1"/>
    <property type="molecule type" value="Genomic_DNA"/>
</dbReference>
<accession>A0A3G5ABL3</accession>
<name>A0A3G5ABL3_9VIRU</name>
<evidence type="ECO:0000313" key="1">
    <source>
        <dbReference type="EMBL" id="AYV84628.1"/>
    </source>
</evidence>
<protein>
    <submittedName>
        <fullName evidence="1">Uncharacterized protein</fullName>
    </submittedName>
</protein>
<reference evidence="1" key="1">
    <citation type="submission" date="2018-10" db="EMBL/GenBank/DDBJ databases">
        <title>Hidden diversity of soil giant viruses.</title>
        <authorList>
            <person name="Schulz F."/>
            <person name="Alteio L."/>
            <person name="Goudeau D."/>
            <person name="Ryan E.M."/>
            <person name="Malmstrom R.R."/>
            <person name="Blanchard J."/>
            <person name="Woyke T."/>
        </authorList>
    </citation>
    <scope>NUCLEOTIDE SEQUENCE</scope>
    <source>
        <strain evidence="1">HYV1</strain>
    </source>
</reference>
<organism evidence="1">
    <name type="scientific">Hyperionvirus sp</name>
    <dbReference type="NCBI Taxonomy" id="2487770"/>
    <lineage>
        <taxon>Viruses</taxon>
        <taxon>Varidnaviria</taxon>
        <taxon>Bamfordvirae</taxon>
        <taxon>Nucleocytoviricota</taxon>
        <taxon>Megaviricetes</taxon>
        <taxon>Imitervirales</taxon>
        <taxon>Mimiviridae</taxon>
        <taxon>Klosneuvirinae</taxon>
    </lineage>
</organism>